<dbReference type="Proteomes" id="UP000807353">
    <property type="component" value="Unassembled WGS sequence"/>
</dbReference>
<sequence>MFYSETILSRRGPLGKVWLAAHMERKLSKTQTLQTDIEQSVDAIMGQEIEVMALRLSGQLLLGVVRIYSRKAKYLLDDCNEALLKIKMAFRPGIVDMTEDQLTVNKNTITLQAGGLDLDLLLPDVNWDMDFEDRPLQPVGHHQAHIDDITLRTTDDFQQFGFNDPFDIGPSDGIGSQDFNDVDLGINWDDEPAKTPNENDDHMSVDDSVGVGRDAPNRRESIDSHLLGRDGMDIDLDILSNRSKSRDPSEHPFGADVDMDFPDLAGMDLGDFGIGFDDMPLEVEKTPGQTRSSSRASSPLSEPPLTPAPDEPLVAEAPPPPEATKAKRKLKEKKQIIDSITELQDGPGAKVGRGRGGALGAPVTKDVSGILTEQQFLPRSSVIMRLLVVRDDPLAHFLPTKSTPDGVFFCAAPPGLSPELAELFMRPVNSSFSHKRRGQSPEQNPNKRPRLDGSVHEDEIEQGRRAASLAPSLGIHSDIMGRGSLGPDGIIDFGDQTAGLDDFQLEVPRFDIGLGGDLDMGRERSKSTVPSTLSRLSTPGPDGAILEEGDETYADAACPIAMFDIRPVTQTQSQGPEREAETQMDNEGKGYSKNTVKALGIIRKDLQPVAGQEDQEKALSFRKMSDKASRRAAASFFFELLVLGTRDCIRLSQPAPFENIEIRAKGRLWEQQRHGSIAPSRPGSVAPSRLSSVPSSRFSSLAPSIHGSPAPRGASVARSIGSTMGL</sequence>
<reference evidence="7" key="1">
    <citation type="submission" date="2020-11" db="EMBL/GenBank/DDBJ databases">
        <authorList>
            <consortium name="DOE Joint Genome Institute"/>
            <person name="Ahrendt S."/>
            <person name="Riley R."/>
            <person name="Andreopoulos W."/>
            <person name="Labutti K."/>
            <person name="Pangilinan J."/>
            <person name="Ruiz-Duenas F.J."/>
            <person name="Barrasa J.M."/>
            <person name="Sanchez-Garcia M."/>
            <person name="Camarero S."/>
            <person name="Miyauchi S."/>
            <person name="Serrano A."/>
            <person name="Linde D."/>
            <person name="Babiker R."/>
            <person name="Drula E."/>
            <person name="Ayuso-Fernandez I."/>
            <person name="Pacheco R."/>
            <person name="Padilla G."/>
            <person name="Ferreira P."/>
            <person name="Barriuso J."/>
            <person name="Kellner H."/>
            <person name="Castanera R."/>
            <person name="Alfaro M."/>
            <person name="Ramirez L."/>
            <person name="Pisabarro A.G."/>
            <person name="Kuo A."/>
            <person name="Tritt A."/>
            <person name="Lipzen A."/>
            <person name="He G."/>
            <person name="Yan M."/>
            <person name="Ng V."/>
            <person name="Cullen D."/>
            <person name="Martin F."/>
            <person name="Rosso M.-N."/>
            <person name="Henrissat B."/>
            <person name="Hibbett D."/>
            <person name="Martinez A.T."/>
            <person name="Grigoriev I.V."/>
        </authorList>
    </citation>
    <scope>NUCLEOTIDE SEQUENCE</scope>
    <source>
        <strain evidence="7">CBS 247.69</strain>
    </source>
</reference>
<dbReference type="PANTHER" id="PTHR12585:SF69">
    <property type="entry name" value="FI11703P"/>
    <property type="match status" value="1"/>
</dbReference>
<evidence type="ECO:0000256" key="3">
    <source>
        <dbReference type="ARBA" id="ARBA00023242"/>
    </source>
</evidence>
<evidence type="ECO:0000256" key="4">
    <source>
        <dbReference type="SAM" id="MobiDB-lite"/>
    </source>
</evidence>
<dbReference type="GO" id="GO:0005634">
    <property type="term" value="C:nucleus"/>
    <property type="evidence" value="ECO:0007669"/>
    <property type="project" value="UniProtKB-SubCell"/>
</dbReference>
<dbReference type="Pfam" id="PF04825">
    <property type="entry name" value="Rad21_Rec8_N"/>
    <property type="match status" value="1"/>
</dbReference>
<accession>A0A9P6CHW2</accession>
<dbReference type="Gene3D" id="1.10.10.580">
    <property type="entry name" value="Structural maintenance of chromosome 1. Chain E"/>
    <property type="match status" value="1"/>
</dbReference>
<feature type="compositionally biased region" description="Polar residues" evidence="4">
    <location>
        <begin position="527"/>
        <end position="537"/>
    </location>
</feature>
<feature type="region of interest" description="Disordered" evidence="4">
    <location>
        <begin position="278"/>
        <end position="331"/>
    </location>
</feature>
<organism evidence="7 8">
    <name type="scientific">Collybia nuda</name>
    <dbReference type="NCBI Taxonomy" id="64659"/>
    <lineage>
        <taxon>Eukaryota</taxon>
        <taxon>Fungi</taxon>
        <taxon>Dikarya</taxon>
        <taxon>Basidiomycota</taxon>
        <taxon>Agaricomycotina</taxon>
        <taxon>Agaricomycetes</taxon>
        <taxon>Agaricomycetidae</taxon>
        <taxon>Agaricales</taxon>
        <taxon>Tricholomatineae</taxon>
        <taxon>Clitocybaceae</taxon>
        <taxon>Collybia</taxon>
    </lineage>
</organism>
<evidence type="ECO:0000256" key="1">
    <source>
        <dbReference type="ARBA" id="ARBA00004123"/>
    </source>
</evidence>
<dbReference type="PANTHER" id="PTHR12585">
    <property type="entry name" value="SCC1 / RAD21 FAMILY MEMBER"/>
    <property type="match status" value="1"/>
</dbReference>
<dbReference type="InterPro" id="IPR036390">
    <property type="entry name" value="WH_DNA-bd_sf"/>
</dbReference>
<evidence type="ECO:0000256" key="2">
    <source>
        <dbReference type="ARBA" id="ARBA00009870"/>
    </source>
</evidence>
<dbReference type="AlphaFoldDB" id="A0A9P6CHW2"/>
<dbReference type="InterPro" id="IPR023093">
    <property type="entry name" value="ScpA-like_C"/>
</dbReference>
<feature type="compositionally biased region" description="Low complexity" evidence="4">
    <location>
        <begin position="291"/>
        <end position="300"/>
    </location>
</feature>
<comment type="similarity">
    <text evidence="2">Belongs to the rad21 family.</text>
</comment>
<dbReference type="InterPro" id="IPR039781">
    <property type="entry name" value="Rad21/Rec8-like"/>
</dbReference>
<name>A0A9P6CHW2_9AGAR</name>
<comment type="subcellular location">
    <subcellularLocation>
        <location evidence="1">Nucleus</location>
    </subcellularLocation>
</comment>
<feature type="compositionally biased region" description="Basic and acidic residues" evidence="4">
    <location>
        <begin position="191"/>
        <end position="205"/>
    </location>
</feature>
<dbReference type="GO" id="GO:0003682">
    <property type="term" value="F:chromatin binding"/>
    <property type="evidence" value="ECO:0007669"/>
    <property type="project" value="TreeGrafter"/>
</dbReference>
<dbReference type="GO" id="GO:0007064">
    <property type="term" value="P:mitotic sister chromatid cohesion"/>
    <property type="evidence" value="ECO:0007669"/>
    <property type="project" value="TreeGrafter"/>
</dbReference>
<evidence type="ECO:0000313" key="8">
    <source>
        <dbReference type="Proteomes" id="UP000807353"/>
    </source>
</evidence>
<feature type="compositionally biased region" description="Basic and acidic residues" evidence="4">
    <location>
        <begin position="215"/>
        <end position="226"/>
    </location>
</feature>
<feature type="region of interest" description="Disordered" evidence="4">
    <location>
        <begin position="521"/>
        <end position="541"/>
    </location>
</feature>
<dbReference type="Pfam" id="PF04824">
    <property type="entry name" value="Rad21_Rec8"/>
    <property type="match status" value="1"/>
</dbReference>
<comment type="caution">
    <text evidence="7">The sequence shown here is derived from an EMBL/GenBank/DDBJ whole genome shotgun (WGS) entry which is preliminary data.</text>
</comment>
<dbReference type="InterPro" id="IPR006909">
    <property type="entry name" value="Rad21/Rec8_C_eu"/>
</dbReference>
<feature type="compositionally biased region" description="Basic and acidic residues" evidence="4">
    <location>
        <begin position="449"/>
        <end position="460"/>
    </location>
</feature>
<proteinExistence type="inferred from homology"/>
<evidence type="ECO:0000259" key="6">
    <source>
        <dbReference type="Pfam" id="PF04825"/>
    </source>
</evidence>
<keyword evidence="8" id="KW-1185">Reference proteome</keyword>
<feature type="domain" description="Rad21/Rec8-like protein N-terminal" evidence="6">
    <location>
        <begin position="1"/>
        <end position="102"/>
    </location>
</feature>
<evidence type="ECO:0000313" key="7">
    <source>
        <dbReference type="EMBL" id="KAF9461288.1"/>
    </source>
</evidence>
<dbReference type="GO" id="GO:0030892">
    <property type="term" value="C:mitotic cohesin complex"/>
    <property type="evidence" value="ECO:0007669"/>
    <property type="project" value="TreeGrafter"/>
</dbReference>
<feature type="compositionally biased region" description="Basic and acidic residues" evidence="4">
    <location>
        <begin position="576"/>
        <end position="590"/>
    </location>
</feature>
<feature type="region of interest" description="Disordered" evidence="4">
    <location>
        <begin position="431"/>
        <end position="460"/>
    </location>
</feature>
<dbReference type="OrthoDB" id="10071381at2759"/>
<feature type="region of interest" description="Disordered" evidence="4">
    <location>
        <begin position="185"/>
        <end position="226"/>
    </location>
</feature>
<feature type="domain" description="Rad21/Rec8-like protein C-terminal eukaryotic" evidence="5">
    <location>
        <begin position="616"/>
        <end position="666"/>
    </location>
</feature>
<dbReference type="SUPFAM" id="SSF46785">
    <property type="entry name" value="Winged helix' DNA-binding domain"/>
    <property type="match status" value="1"/>
</dbReference>
<dbReference type="EMBL" id="MU150286">
    <property type="protein sequence ID" value="KAF9461288.1"/>
    <property type="molecule type" value="Genomic_DNA"/>
</dbReference>
<dbReference type="InterPro" id="IPR006910">
    <property type="entry name" value="Rad21_Rec8_N"/>
</dbReference>
<feature type="region of interest" description="Disordered" evidence="4">
    <location>
        <begin position="701"/>
        <end position="726"/>
    </location>
</feature>
<dbReference type="GO" id="GO:1990414">
    <property type="term" value="P:replication-born double-strand break repair via sister chromatid exchange"/>
    <property type="evidence" value="ECO:0007669"/>
    <property type="project" value="TreeGrafter"/>
</dbReference>
<feature type="region of interest" description="Disordered" evidence="4">
    <location>
        <begin position="570"/>
        <end position="591"/>
    </location>
</feature>
<keyword evidence="3" id="KW-0539">Nucleus</keyword>
<protein>
    <submittedName>
        <fullName evidence="7">Rec8 like protein-domain-containing protein</fullName>
    </submittedName>
</protein>
<evidence type="ECO:0000259" key="5">
    <source>
        <dbReference type="Pfam" id="PF04824"/>
    </source>
</evidence>
<feature type="compositionally biased region" description="Pro residues" evidence="4">
    <location>
        <begin position="301"/>
        <end position="310"/>
    </location>
</feature>
<gene>
    <name evidence="7" type="ORF">BDZ94DRAFT_1221616</name>
</gene>